<accession>A0A1M2V5V3</accession>
<reference evidence="1 2" key="1">
    <citation type="submission" date="2016-10" db="EMBL/GenBank/DDBJ databases">
        <title>Genome sequence of the basidiomycete white-rot fungus Trametes pubescens.</title>
        <authorList>
            <person name="Makela M.R."/>
            <person name="Granchi Z."/>
            <person name="Peng M."/>
            <person name="De Vries R.P."/>
            <person name="Grigoriev I."/>
            <person name="Riley R."/>
            <person name="Hilden K."/>
        </authorList>
    </citation>
    <scope>NUCLEOTIDE SEQUENCE [LARGE SCALE GENOMIC DNA]</scope>
    <source>
        <strain evidence="1 2">FBCC735</strain>
    </source>
</reference>
<protein>
    <submittedName>
        <fullName evidence="1">Uncharacterized protein</fullName>
    </submittedName>
</protein>
<comment type="caution">
    <text evidence="1">The sequence shown here is derived from an EMBL/GenBank/DDBJ whole genome shotgun (WGS) entry which is preliminary data.</text>
</comment>
<dbReference type="Proteomes" id="UP000184267">
    <property type="component" value="Unassembled WGS sequence"/>
</dbReference>
<gene>
    <name evidence="1" type="ORF">TRAPUB_6491</name>
</gene>
<evidence type="ECO:0000313" key="1">
    <source>
        <dbReference type="EMBL" id="OJT02952.1"/>
    </source>
</evidence>
<dbReference type="EMBL" id="MNAD01001640">
    <property type="protein sequence ID" value="OJT02952.1"/>
    <property type="molecule type" value="Genomic_DNA"/>
</dbReference>
<dbReference type="AlphaFoldDB" id="A0A1M2V5V3"/>
<organism evidence="1 2">
    <name type="scientific">Trametes pubescens</name>
    <name type="common">White-rot fungus</name>
    <dbReference type="NCBI Taxonomy" id="154538"/>
    <lineage>
        <taxon>Eukaryota</taxon>
        <taxon>Fungi</taxon>
        <taxon>Dikarya</taxon>
        <taxon>Basidiomycota</taxon>
        <taxon>Agaricomycotina</taxon>
        <taxon>Agaricomycetes</taxon>
        <taxon>Polyporales</taxon>
        <taxon>Polyporaceae</taxon>
        <taxon>Trametes</taxon>
    </lineage>
</organism>
<keyword evidence="2" id="KW-1185">Reference proteome</keyword>
<proteinExistence type="predicted"/>
<name>A0A1M2V5V3_TRAPU</name>
<sequence>MLCVKAELASRGGSCKAAMLRIVPRGRVRQKRAAPALWKHQIGMGNATQEH</sequence>
<evidence type="ECO:0000313" key="2">
    <source>
        <dbReference type="Proteomes" id="UP000184267"/>
    </source>
</evidence>